<protein>
    <submittedName>
        <fullName evidence="1">Uncharacterized protein</fullName>
    </submittedName>
</protein>
<dbReference type="GeneID" id="19487467"/>
<gene>
    <name evidence="1" type="primary">29</name>
    <name evidence="1" type="ORF">PBI_MOSMORIS_29</name>
</gene>
<evidence type="ECO:0000313" key="1">
    <source>
        <dbReference type="EMBL" id="AHY84103.1"/>
    </source>
</evidence>
<dbReference type="EMBL" id="KJ538721">
    <property type="protein sequence ID" value="AHY84103.1"/>
    <property type="molecule type" value="Genomic_DNA"/>
</dbReference>
<dbReference type="RefSeq" id="YP_009031539.1">
    <property type="nucleotide sequence ID" value="NC_024138.1"/>
</dbReference>
<accession>A0A023ZXG6</accession>
<dbReference type="Proteomes" id="UP000024435">
    <property type="component" value="Segment"/>
</dbReference>
<organism evidence="1 2">
    <name type="scientific">Mycobacterium phage MosMoris</name>
    <dbReference type="NCBI Taxonomy" id="1471542"/>
    <lineage>
        <taxon>Viruses</taxon>
        <taxon>Duplodnaviria</taxon>
        <taxon>Heunggongvirae</taxon>
        <taxon>Uroviricota</taxon>
        <taxon>Caudoviricetes</taxon>
        <taxon>Marvinvirus</taxon>
        <taxon>Marvinvirus mosmoris</taxon>
    </lineage>
</organism>
<evidence type="ECO:0000313" key="2">
    <source>
        <dbReference type="Proteomes" id="UP000024435"/>
    </source>
</evidence>
<sequence length="131" mass="15303">MTDVRELIQQRLEDRAAELAGNDTYEAKHQRAMDRLEAQLIEQISSLRVYGLPPVNARLSPKHQALLRAGSRAEVNISMCRFCNPPPKTFKCVLCDQHFGERWKMWLHNTCSPKWCQDWAEKKARKWSQHA</sequence>
<keyword evidence="2" id="KW-1185">Reference proteome</keyword>
<reference evidence="1 2" key="1">
    <citation type="submission" date="2014-03" db="EMBL/GenBank/DDBJ databases">
        <authorList>
            <person name="Bragg J."/>
            <person name="Dehn A."/>
            <person name="Hefner M."/>
            <person name="McHugh D."/>
            <person name="Petersen P."/>
            <person name="Zeba F."/>
            <person name="Zegers G.P."/>
            <person name="Page S.T."/>
            <person name="Bradley K.W."/>
            <person name="Clarke D.Q."/>
            <person name="Lewis M.F."/>
            <person name="Barker L.P."/>
            <person name="Bailey C."/>
            <person name="Asai D.J."/>
            <person name="Garber M.L."/>
            <person name="Bowman C.A."/>
            <person name="Russell D.A."/>
            <person name="Pope W.H."/>
            <person name="Jacobs-Sera D."/>
            <person name="Hendrix R.W."/>
            <person name="Hatfull G.F."/>
        </authorList>
    </citation>
    <scope>NUCLEOTIDE SEQUENCE [LARGE SCALE GENOMIC DNA]</scope>
</reference>
<dbReference type="KEGG" id="vg:19487467"/>
<proteinExistence type="predicted"/>
<name>A0A023ZXG6_9CAUD</name>